<keyword evidence="3 9" id="KW-0347">Helicase</keyword>
<dbReference type="RefSeq" id="WP_132947144.1">
    <property type="nucleotide sequence ID" value="NZ_BSVG01000001.1"/>
</dbReference>
<dbReference type="GO" id="GO:0033202">
    <property type="term" value="C:DNA helicase complex"/>
    <property type="evidence" value="ECO:0007669"/>
    <property type="project" value="TreeGrafter"/>
</dbReference>
<keyword evidence="1 9" id="KW-0547">Nucleotide-binding</keyword>
<keyword evidence="4 9" id="KW-0067">ATP-binding</keyword>
<dbReference type="GO" id="GO:0016887">
    <property type="term" value="F:ATP hydrolysis activity"/>
    <property type="evidence" value="ECO:0007669"/>
    <property type="project" value="RHEA"/>
</dbReference>
<dbReference type="EC" id="5.6.2.4" evidence="7"/>
<dbReference type="PANTHER" id="PTHR11070:SF48">
    <property type="entry name" value="ATP-DEPENDENT HELICASE_NUCLEASE SUBUNIT A"/>
    <property type="match status" value="1"/>
</dbReference>
<dbReference type="OrthoDB" id="9810135at2"/>
<feature type="domain" description="UvrD-like helicase C-terminal" evidence="11">
    <location>
        <begin position="334"/>
        <end position="578"/>
    </location>
</feature>
<organism evidence="12 13">
    <name type="scientific">Thermolongibacillus altinsuensis</name>
    <dbReference type="NCBI Taxonomy" id="575256"/>
    <lineage>
        <taxon>Bacteria</taxon>
        <taxon>Bacillati</taxon>
        <taxon>Bacillota</taxon>
        <taxon>Bacilli</taxon>
        <taxon>Bacillales</taxon>
        <taxon>Anoxybacillaceae</taxon>
        <taxon>Thermolongibacillus</taxon>
    </lineage>
</organism>
<proteinExistence type="predicted"/>
<comment type="catalytic activity">
    <reaction evidence="8">
        <text>ATP + H2O = ADP + phosphate + H(+)</text>
        <dbReference type="Rhea" id="RHEA:13065"/>
        <dbReference type="ChEBI" id="CHEBI:15377"/>
        <dbReference type="ChEBI" id="CHEBI:15378"/>
        <dbReference type="ChEBI" id="CHEBI:30616"/>
        <dbReference type="ChEBI" id="CHEBI:43474"/>
        <dbReference type="ChEBI" id="CHEBI:456216"/>
        <dbReference type="EC" id="5.6.2.4"/>
    </reaction>
</comment>
<evidence type="ECO:0000256" key="2">
    <source>
        <dbReference type="ARBA" id="ARBA00022801"/>
    </source>
</evidence>
<evidence type="ECO:0000256" key="1">
    <source>
        <dbReference type="ARBA" id="ARBA00022741"/>
    </source>
</evidence>
<evidence type="ECO:0000259" key="11">
    <source>
        <dbReference type="PROSITE" id="PS51217"/>
    </source>
</evidence>
<evidence type="ECO:0000259" key="10">
    <source>
        <dbReference type="PROSITE" id="PS51198"/>
    </source>
</evidence>
<evidence type="ECO:0000313" key="13">
    <source>
        <dbReference type="Proteomes" id="UP000295658"/>
    </source>
</evidence>
<dbReference type="InterPro" id="IPR014016">
    <property type="entry name" value="UvrD-like_ATP-bd"/>
</dbReference>
<reference evidence="12 13" key="1">
    <citation type="submission" date="2019-03" db="EMBL/GenBank/DDBJ databases">
        <title>Genomic Encyclopedia of Type Strains, Phase IV (KMG-IV): sequencing the most valuable type-strain genomes for metagenomic binning, comparative biology and taxonomic classification.</title>
        <authorList>
            <person name="Goeker M."/>
        </authorList>
    </citation>
    <scope>NUCLEOTIDE SEQUENCE [LARGE SCALE GENOMIC DNA]</scope>
    <source>
        <strain evidence="12 13">DSM 24979</strain>
    </source>
</reference>
<comment type="catalytic activity">
    <reaction evidence="6">
        <text>Couples ATP hydrolysis with the unwinding of duplex DNA by translocating in the 3'-5' direction.</text>
        <dbReference type="EC" id="5.6.2.4"/>
    </reaction>
</comment>
<dbReference type="InterPro" id="IPR027417">
    <property type="entry name" value="P-loop_NTPase"/>
</dbReference>
<evidence type="ECO:0000256" key="6">
    <source>
        <dbReference type="ARBA" id="ARBA00034617"/>
    </source>
</evidence>
<dbReference type="SUPFAM" id="SSF52540">
    <property type="entry name" value="P-loop containing nucleoside triphosphate hydrolases"/>
    <property type="match status" value="1"/>
</dbReference>
<dbReference type="PROSITE" id="PS51217">
    <property type="entry name" value="UVRD_HELICASE_CTER"/>
    <property type="match status" value="1"/>
</dbReference>
<evidence type="ECO:0000256" key="5">
    <source>
        <dbReference type="ARBA" id="ARBA00023235"/>
    </source>
</evidence>
<dbReference type="CDD" id="cd17932">
    <property type="entry name" value="DEXQc_UvrD"/>
    <property type="match status" value="1"/>
</dbReference>
<feature type="domain" description="UvrD-like helicase ATP-binding" evidence="10">
    <location>
        <begin position="1"/>
        <end position="333"/>
    </location>
</feature>
<name>A0A4R1QM08_9BACL</name>
<feature type="binding site" evidence="9">
    <location>
        <begin position="22"/>
        <end position="29"/>
    </location>
    <ligand>
        <name>ATP</name>
        <dbReference type="ChEBI" id="CHEBI:30616"/>
    </ligand>
</feature>
<evidence type="ECO:0000313" key="12">
    <source>
        <dbReference type="EMBL" id="TCL53245.1"/>
    </source>
</evidence>
<dbReference type="GO" id="GO:0005524">
    <property type="term" value="F:ATP binding"/>
    <property type="evidence" value="ECO:0007669"/>
    <property type="project" value="UniProtKB-UniRule"/>
</dbReference>
<dbReference type="PROSITE" id="PS51198">
    <property type="entry name" value="UVRD_HELICASE_ATP_BIND"/>
    <property type="match status" value="1"/>
</dbReference>
<gene>
    <name evidence="12" type="ORF">EDD69_101253</name>
</gene>
<comment type="caution">
    <text evidence="12">The sequence shown here is derived from an EMBL/GenBank/DDBJ whole genome shotgun (WGS) entry which is preliminary data.</text>
</comment>
<evidence type="ECO:0000256" key="4">
    <source>
        <dbReference type="ARBA" id="ARBA00022840"/>
    </source>
</evidence>
<dbReference type="InterPro" id="IPR000212">
    <property type="entry name" value="DNA_helicase_UvrD/REP"/>
</dbReference>
<dbReference type="GO" id="GO:0003677">
    <property type="term" value="F:DNA binding"/>
    <property type="evidence" value="ECO:0007669"/>
    <property type="project" value="InterPro"/>
</dbReference>
<dbReference type="AlphaFoldDB" id="A0A4R1QM08"/>
<dbReference type="GO" id="GO:0005829">
    <property type="term" value="C:cytosol"/>
    <property type="evidence" value="ECO:0007669"/>
    <property type="project" value="TreeGrafter"/>
</dbReference>
<dbReference type="Proteomes" id="UP000295658">
    <property type="component" value="Unassembled WGS sequence"/>
</dbReference>
<dbReference type="GO" id="GO:0000725">
    <property type="term" value="P:recombinational repair"/>
    <property type="evidence" value="ECO:0007669"/>
    <property type="project" value="TreeGrafter"/>
</dbReference>
<evidence type="ECO:0000256" key="8">
    <source>
        <dbReference type="ARBA" id="ARBA00048988"/>
    </source>
</evidence>
<accession>A0A4R1QM08</accession>
<dbReference type="InterPro" id="IPR014017">
    <property type="entry name" value="DNA_helicase_UvrD-like_C"/>
</dbReference>
<dbReference type="Gene3D" id="3.40.50.300">
    <property type="entry name" value="P-loop containing nucleotide triphosphate hydrolases"/>
    <property type="match status" value="3"/>
</dbReference>
<dbReference type="GO" id="GO:0043138">
    <property type="term" value="F:3'-5' DNA helicase activity"/>
    <property type="evidence" value="ECO:0007669"/>
    <property type="project" value="UniProtKB-EC"/>
</dbReference>
<keyword evidence="5" id="KW-0413">Isomerase</keyword>
<dbReference type="Pfam" id="PF00580">
    <property type="entry name" value="UvrD-helicase"/>
    <property type="match status" value="1"/>
</dbReference>
<keyword evidence="2 9" id="KW-0378">Hydrolase</keyword>
<evidence type="ECO:0000256" key="9">
    <source>
        <dbReference type="PROSITE-ProRule" id="PRU00560"/>
    </source>
</evidence>
<evidence type="ECO:0000256" key="7">
    <source>
        <dbReference type="ARBA" id="ARBA00034808"/>
    </source>
</evidence>
<dbReference type="PANTHER" id="PTHR11070">
    <property type="entry name" value="UVRD / RECB / PCRA DNA HELICASE FAMILY MEMBER"/>
    <property type="match status" value="1"/>
</dbReference>
<keyword evidence="13" id="KW-1185">Reference proteome</keyword>
<protein>
    <recommendedName>
        <fullName evidence="7">DNA 3'-5' helicase</fullName>
        <ecNumber evidence="7">5.6.2.4</ecNumber>
    </recommendedName>
</protein>
<dbReference type="Pfam" id="PF13361">
    <property type="entry name" value="UvrD_C"/>
    <property type="match status" value="1"/>
</dbReference>
<dbReference type="EMBL" id="SLUL01000001">
    <property type="protein sequence ID" value="TCL53245.1"/>
    <property type="molecule type" value="Genomic_DNA"/>
</dbReference>
<evidence type="ECO:0000256" key="3">
    <source>
        <dbReference type="ARBA" id="ARBA00022806"/>
    </source>
</evidence>
<sequence>MRLTDEQKAVINENSKKILVKAGAGTGKTEILTRRIIRLIEDDPTLSIRDMAIITFTNKATEELQSRLKRLFYRKWKNCTSIAEKKRFRYELESLNSCQISTIHKFCRAILDEIGPYYSKDVLFSPNFQIKPDSHKKAIDDVFEIWIQQKKEQQKSIEHLNIMPIHKFKEVVSNAYELLRTKGLDIAKVIKQTRRYANLEDPIQRKLKIELIELIEQVYEYHLKLKYHSLDIDDLLEYCYKILKENPNILERVKNKYRHIFIDEFQDTSLYQAQMIQLICDDSENAPSLFVVGDLKQSIYEFRGADTDSYSKIEKWIKEKGVVLSLSTNWRSEPDLVVFVNKIFDNIKENKKYVFYHDPLKPRKNKTKLDFSKISEWILCNGEESQAKKVAEWLKNELKHKDANNFCLLFRKNFEMRSFIEEFTKQGIQFRVVGSGDFFNQKEIIDSLKIIQYLKSPYLKQYFVEAINTIFIDKETDLQNLYEKIHSHLDTFTPAQTLDFIYKFTKIRERSSTQVYANLIKLKQLARKLSFNENITLYQFAEWLSAMVQAGKDEPQADVPKQESNNYVTFMTIHKAKGLEFPVVILPNLDQSISQQALNPEILYHRDKGTLEFSYEKYYSQAGWRILSRGYDEAVSLNQYHTYSEELRVLYVALTRAKEKLVFVGNERCPKDKICYQNWIRID</sequence>